<dbReference type="Pfam" id="PF12977">
    <property type="entry name" value="DUF3861"/>
    <property type="match status" value="1"/>
</dbReference>
<gene>
    <name evidence="1" type="ORF">SAMN04487935_0906</name>
</gene>
<dbReference type="Gene3D" id="3.10.20.850">
    <property type="entry name" value="Protein of unknown function DUF3861"/>
    <property type="match status" value="1"/>
</dbReference>
<evidence type="ECO:0000313" key="2">
    <source>
        <dbReference type="Proteomes" id="UP000199580"/>
    </source>
</evidence>
<dbReference type="AlphaFoldDB" id="A0A1G8TD91"/>
<accession>A0A1G8TD91</accession>
<sequence length="96" mass="11371">MPKKANTYKLTLEQLSSMKEDVLLQDPLVLEFENHDEIFKIIAIMREKNLFETENQSVEFAIGLKLFSEVMLKNRKHPLFEDFFPAFGDFMRKLKS</sequence>
<dbReference type="InterPro" id="IPR024476">
    <property type="entry name" value="DUF3861"/>
</dbReference>
<evidence type="ECO:0000313" key="1">
    <source>
        <dbReference type="EMBL" id="SDJ38865.1"/>
    </source>
</evidence>
<protein>
    <recommendedName>
        <fullName evidence="3">DUF3861 domain-containing protein</fullName>
    </recommendedName>
</protein>
<dbReference type="InterPro" id="IPR038194">
    <property type="entry name" value="DUF3861_sf"/>
</dbReference>
<proteinExistence type="predicted"/>
<dbReference type="STRING" id="1128970.SAMN04487935_0906"/>
<evidence type="ECO:0008006" key="3">
    <source>
        <dbReference type="Google" id="ProtNLM"/>
    </source>
</evidence>
<dbReference type="OrthoDB" id="119700at2"/>
<dbReference type="EMBL" id="FNEZ01000001">
    <property type="protein sequence ID" value="SDJ38865.1"/>
    <property type="molecule type" value="Genomic_DNA"/>
</dbReference>
<dbReference type="RefSeq" id="WP_091392171.1">
    <property type="nucleotide sequence ID" value="NZ_BKAI01000002.1"/>
</dbReference>
<reference evidence="1 2" key="1">
    <citation type="submission" date="2016-10" db="EMBL/GenBank/DDBJ databases">
        <authorList>
            <person name="de Groot N.N."/>
        </authorList>
    </citation>
    <scope>NUCLEOTIDE SEQUENCE [LARGE SCALE GENOMIC DNA]</scope>
    <source>
        <strain evidence="1 2">CGMCC 1.10076</strain>
    </source>
</reference>
<keyword evidence="2" id="KW-1185">Reference proteome</keyword>
<dbReference type="Proteomes" id="UP000199580">
    <property type="component" value="Unassembled WGS sequence"/>
</dbReference>
<name>A0A1G8TD91_9FLAO</name>
<organism evidence="1 2">
    <name type="scientific">Flavobacterium noncentrifugens</name>
    <dbReference type="NCBI Taxonomy" id="1128970"/>
    <lineage>
        <taxon>Bacteria</taxon>
        <taxon>Pseudomonadati</taxon>
        <taxon>Bacteroidota</taxon>
        <taxon>Flavobacteriia</taxon>
        <taxon>Flavobacteriales</taxon>
        <taxon>Flavobacteriaceae</taxon>
        <taxon>Flavobacterium</taxon>
    </lineage>
</organism>